<accession>A0AAN9HPQ2</accession>
<sequence length="92" mass="10480">MHSHFKPSFPILRIRTNQHSSSFLFNARLSSAPPQLRSDQRFCRCRRITVLFCFVRLTSLRAAATRHCDPAADACLPPPPPPSLFPLSLRIH</sequence>
<organism evidence="1 2">
    <name type="scientific">Crotalaria pallida</name>
    <name type="common">Smooth rattlebox</name>
    <name type="synonym">Crotalaria striata</name>
    <dbReference type="NCBI Taxonomy" id="3830"/>
    <lineage>
        <taxon>Eukaryota</taxon>
        <taxon>Viridiplantae</taxon>
        <taxon>Streptophyta</taxon>
        <taxon>Embryophyta</taxon>
        <taxon>Tracheophyta</taxon>
        <taxon>Spermatophyta</taxon>
        <taxon>Magnoliopsida</taxon>
        <taxon>eudicotyledons</taxon>
        <taxon>Gunneridae</taxon>
        <taxon>Pentapetalae</taxon>
        <taxon>rosids</taxon>
        <taxon>fabids</taxon>
        <taxon>Fabales</taxon>
        <taxon>Fabaceae</taxon>
        <taxon>Papilionoideae</taxon>
        <taxon>50 kb inversion clade</taxon>
        <taxon>genistoids sensu lato</taxon>
        <taxon>core genistoids</taxon>
        <taxon>Crotalarieae</taxon>
        <taxon>Crotalaria</taxon>
    </lineage>
</organism>
<dbReference type="AlphaFoldDB" id="A0AAN9HPQ2"/>
<evidence type="ECO:0000313" key="2">
    <source>
        <dbReference type="Proteomes" id="UP001372338"/>
    </source>
</evidence>
<proteinExistence type="predicted"/>
<dbReference type="EMBL" id="JAYWIO010000008">
    <property type="protein sequence ID" value="KAK7244531.1"/>
    <property type="molecule type" value="Genomic_DNA"/>
</dbReference>
<keyword evidence="2" id="KW-1185">Reference proteome</keyword>
<evidence type="ECO:0000313" key="1">
    <source>
        <dbReference type="EMBL" id="KAK7244531.1"/>
    </source>
</evidence>
<reference evidence="1 2" key="1">
    <citation type="submission" date="2024-01" db="EMBL/GenBank/DDBJ databases">
        <title>The genomes of 5 underutilized Papilionoideae crops provide insights into root nodulation and disease resistanc.</title>
        <authorList>
            <person name="Yuan L."/>
        </authorList>
    </citation>
    <scope>NUCLEOTIDE SEQUENCE [LARGE SCALE GENOMIC DNA]</scope>
    <source>
        <strain evidence="1">ZHUSHIDOU_FW_LH</strain>
        <tissue evidence="1">Leaf</tissue>
    </source>
</reference>
<name>A0AAN9HPQ2_CROPI</name>
<gene>
    <name evidence="1" type="ORF">RIF29_39354</name>
</gene>
<protein>
    <submittedName>
        <fullName evidence="1">Uncharacterized protein</fullName>
    </submittedName>
</protein>
<dbReference type="Proteomes" id="UP001372338">
    <property type="component" value="Unassembled WGS sequence"/>
</dbReference>
<comment type="caution">
    <text evidence="1">The sequence shown here is derived from an EMBL/GenBank/DDBJ whole genome shotgun (WGS) entry which is preliminary data.</text>
</comment>